<protein>
    <submittedName>
        <fullName evidence="1">Uncharacterized protein</fullName>
    </submittedName>
</protein>
<name>L5LGG3_MYODS</name>
<proteinExistence type="predicted"/>
<dbReference type="EMBL" id="KB112607">
    <property type="protein sequence ID" value="ELK24733.1"/>
    <property type="molecule type" value="Genomic_DNA"/>
</dbReference>
<gene>
    <name evidence="1" type="ORF">MDA_GLEAN10010547</name>
</gene>
<sequence length="151" mass="16070">MCPGCGLYPQGSGTTHTHTAAWEEASSLHLCCAALPGSPQPLGAQGEGTSSNHLAWVAKVCSSLARNPKSPAGPPTDAQTKSLAIQTLDSVMAQAFEEEPLQILHIPHVARTLRYCEGLHQPHHGAHNQAWSFAAWIWGRGLLTWDVGFSG</sequence>
<dbReference type="AlphaFoldDB" id="L5LGG3"/>
<reference evidence="1" key="1">
    <citation type="journal article" date="2012" name="Science">
        <title>Comparative analysis of bat genomes provides insight into the evolution of flight and immunity.</title>
        <authorList>
            <person name="Zhang G."/>
            <person name="Cowled C."/>
            <person name="Wang L."/>
        </authorList>
    </citation>
    <scope>NUCLEOTIDE SEQUENCE</scope>
    <source>
        <tissue evidence="1">Spleen</tissue>
    </source>
</reference>
<accession>L5LGG3</accession>
<keyword evidence="2" id="KW-1185">Reference proteome</keyword>
<dbReference type="Proteomes" id="UP000010556">
    <property type="component" value="Unassembled WGS sequence"/>
</dbReference>
<organism evidence="1 2">
    <name type="scientific">Myotis davidii</name>
    <name type="common">David's myotis</name>
    <dbReference type="NCBI Taxonomy" id="225400"/>
    <lineage>
        <taxon>Eukaryota</taxon>
        <taxon>Metazoa</taxon>
        <taxon>Chordata</taxon>
        <taxon>Craniata</taxon>
        <taxon>Vertebrata</taxon>
        <taxon>Euteleostomi</taxon>
        <taxon>Mammalia</taxon>
        <taxon>Eutheria</taxon>
        <taxon>Laurasiatheria</taxon>
        <taxon>Chiroptera</taxon>
        <taxon>Yangochiroptera</taxon>
        <taxon>Vespertilionidae</taxon>
        <taxon>Myotis</taxon>
    </lineage>
</organism>
<evidence type="ECO:0000313" key="2">
    <source>
        <dbReference type="Proteomes" id="UP000010556"/>
    </source>
</evidence>
<evidence type="ECO:0000313" key="1">
    <source>
        <dbReference type="EMBL" id="ELK24733.1"/>
    </source>
</evidence>